<dbReference type="GO" id="GO:0008270">
    <property type="term" value="F:zinc ion binding"/>
    <property type="evidence" value="ECO:0007669"/>
    <property type="project" value="InterPro"/>
</dbReference>
<comment type="caution">
    <text evidence="11">The sequence shown here is derived from an EMBL/GenBank/DDBJ whole genome shotgun (WGS) entry which is preliminary data.</text>
</comment>
<dbReference type="GO" id="GO:0006284">
    <property type="term" value="P:base-excision repair"/>
    <property type="evidence" value="ECO:0007669"/>
    <property type="project" value="InterPro"/>
</dbReference>
<comment type="similarity">
    <text evidence="2">Belongs to the FPG family.</text>
</comment>
<dbReference type="PANTHER" id="PTHR22993">
    <property type="entry name" value="FORMAMIDOPYRIMIDINE-DNA GLYCOSYLASE"/>
    <property type="match status" value="1"/>
</dbReference>
<keyword evidence="5" id="KW-0238">DNA-binding</keyword>
<evidence type="ECO:0000256" key="1">
    <source>
        <dbReference type="ARBA" id="ARBA00001668"/>
    </source>
</evidence>
<protein>
    <recommendedName>
        <fullName evidence="10">Formamidopyrimidine-DNA glycosylase catalytic domain-containing protein</fullName>
    </recommendedName>
</protein>
<proteinExistence type="inferred from homology"/>
<dbReference type="Pfam" id="PF06831">
    <property type="entry name" value="H2TH"/>
    <property type="match status" value="1"/>
</dbReference>
<dbReference type="EMBL" id="JABDJR010000003">
    <property type="protein sequence ID" value="NNF05157.1"/>
    <property type="molecule type" value="Genomic_DNA"/>
</dbReference>
<dbReference type="InterPro" id="IPR012319">
    <property type="entry name" value="FPG_cat"/>
</dbReference>
<dbReference type="GO" id="GO:0016829">
    <property type="term" value="F:lyase activity"/>
    <property type="evidence" value="ECO:0007669"/>
    <property type="project" value="UniProtKB-KW"/>
</dbReference>
<gene>
    <name evidence="11" type="ORF">HKN21_00215</name>
</gene>
<evidence type="ECO:0000256" key="4">
    <source>
        <dbReference type="ARBA" id="ARBA00022801"/>
    </source>
</evidence>
<dbReference type="SUPFAM" id="SSF46946">
    <property type="entry name" value="S13-like H2TH domain"/>
    <property type="match status" value="1"/>
</dbReference>
<dbReference type="PROSITE" id="PS51068">
    <property type="entry name" value="FPG_CAT"/>
    <property type="match status" value="1"/>
</dbReference>
<feature type="domain" description="Formamidopyrimidine-DNA glycosylase catalytic" evidence="10">
    <location>
        <begin position="2"/>
        <end position="116"/>
    </location>
</feature>
<keyword evidence="3" id="KW-0227">DNA damage</keyword>
<evidence type="ECO:0000256" key="3">
    <source>
        <dbReference type="ARBA" id="ARBA00022763"/>
    </source>
</evidence>
<sequence>MPELPEVENWRQLAEDHVVGKRIRSVATRPDKIVFEGVSNQTFAKKLKGRFISSAKRRGKYLWLELDERPWPMFHFGMTGAFRVYEQTSERHKYWKAELLMEDGTRLGMSNSRRLGRIRLQEDPMMERPCVRLGYDPLSDPPPKVDLIQKLRKRKAPIKAALLDQSLFAGVGNWIADEVLYHTQIHPTRRLNTLTEPEVKALLTSLRRIIKKAVSVRADDSRFPKNWLFHYRWGKTKGAKTYEGEPIEFMTIGGRTTAVAKKKS</sequence>
<evidence type="ECO:0000256" key="7">
    <source>
        <dbReference type="ARBA" id="ARBA00023239"/>
    </source>
</evidence>
<keyword evidence="8" id="KW-0511">Multifunctional enzyme</keyword>
<evidence type="ECO:0000259" key="10">
    <source>
        <dbReference type="PROSITE" id="PS51068"/>
    </source>
</evidence>
<accession>A0A7Y2E687</accession>
<evidence type="ECO:0000256" key="5">
    <source>
        <dbReference type="ARBA" id="ARBA00023125"/>
    </source>
</evidence>
<dbReference type="Proteomes" id="UP000547674">
    <property type="component" value="Unassembled WGS sequence"/>
</dbReference>
<dbReference type="InterPro" id="IPR035937">
    <property type="entry name" value="FPG_N"/>
</dbReference>
<name>A0A7Y2E687_UNCEI</name>
<dbReference type="GO" id="GO:0008534">
    <property type="term" value="F:oxidized purine nucleobase lesion DNA N-glycosylase activity"/>
    <property type="evidence" value="ECO:0007669"/>
    <property type="project" value="UniProtKB-EC"/>
</dbReference>
<dbReference type="Pfam" id="PF01149">
    <property type="entry name" value="Fapy_DNA_glyco"/>
    <property type="match status" value="1"/>
</dbReference>
<dbReference type="GO" id="GO:0003906">
    <property type="term" value="F:DNA-(apurinic or apyrimidinic site) endonuclease activity"/>
    <property type="evidence" value="ECO:0007669"/>
    <property type="project" value="InterPro"/>
</dbReference>
<evidence type="ECO:0000313" key="12">
    <source>
        <dbReference type="Proteomes" id="UP000547674"/>
    </source>
</evidence>
<comment type="catalytic activity">
    <reaction evidence="1">
        <text>Hydrolysis of DNA containing ring-opened 7-methylguanine residues, releasing 2,6-diamino-4-hydroxy-5-(N-methyl)formamidopyrimidine.</text>
        <dbReference type="EC" id="3.2.2.23"/>
    </reaction>
</comment>
<dbReference type="InterPro" id="IPR015886">
    <property type="entry name" value="H2TH_FPG"/>
</dbReference>
<dbReference type="SMART" id="SM00898">
    <property type="entry name" value="Fapy_DNA_glyco"/>
    <property type="match status" value="1"/>
</dbReference>
<keyword evidence="4" id="KW-0378">Hydrolase</keyword>
<evidence type="ECO:0000313" key="11">
    <source>
        <dbReference type="EMBL" id="NNF05157.1"/>
    </source>
</evidence>
<dbReference type="GO" id="GO:0003684">
    <property type="term" value="F:damaged DNA binding"/>
    <property type="evidence" value="ECO:0007669"/>
    <property type="project" value="InterPro"/>
</dbReference>
<keyword evidence="9" id="KW-0326">Glycosidase</keyword>
<evidence type="ECO:0000256" key="2">
    <source>
        <dbReference type="ARBA" id="ARBA00009409"/>
    </source>
</evidence>
<dbReference type="InterPro" id="IPR010979">
    <property type="entry name" value="Ribosomal_uS13-like_H2TH"/>
</dbReference>
<dbReference type="Gene3D" id="3.20.190.10">
    <property type="entry name" value="MutM-like, N-terminal"/>
    <property type="match status" value="1"/>
</dbReference>
<dbReference type="SMART" id="SM01232">
    <property type="entry name" value="H2TH"/>
    <property type="match status" value="1"/>
</dbReference>
<organism evidence="11 12">
    <name type="scientific">Eiseniibacteriota bacterium</name>
    <dbReference type="NCBI Taxonomy" id="2212470"/>
    <lineage>
        <taxon>Bacteria</taxon>
        <taxon>Candidatus Eiseniibacteriota</taxon>
    </lineage>
</organism>
<dbReference type="FunFam" id="1.10.8.50:FF:000009">
    <property type="entry name" value="Formamidopyrimidine-DNA glycosylase"/>
    <property type="match status" value="1"/>
</dbReference>
<dbReference type="SUPFAM" id="SSF81624">
    <property type="entry name" value="N-terminal domain of MutM-like DNA repair proteins"/>
    <property type="match status" value="1"/>
</dbReference>
<dbReference type="Gene3D" id="1.10.8.50">
    <property type="match status" value="1"/>
</dbReference>
<evidence type="ECO:0000256" key="8">
    <source>
        <dbReference type="ARBA" id="ARBA00023268"/>
    </source>
</evidence>
<dbReference type="AlphaFoldDB" id="A0A7Y2E687"/>
<dbReference type="PANTHER" id="PTHR22993:SF9">
    <property type="entry name" value="FORMAMIDOPYRIMIDINE-DNA GLYCOSYLASE"/>
    <property type="match status" value="1"/>
</dbReference>
<evidence type="ECO:0000256" key="9">
    <source>
        <dbReference type="ARBA" id="ARBA00023295"/>
    </source>
</evidence>
<evidence type="ECO:0000256" key="6">
    <source>
        <dbReference type="ARBA" id="ARBA00023204"/>
    </source>
</evidence>
<keyword evidence="7" id="KW-0456">Lyase</keyword>
<reference evidence="11 12" key="1">
    <citation type="submission" date="2020-03" db="EMBL/GenBank/DDBJ databases">
        <title>Metabolic flexibility allows generalist bacteria to become dominant in a frequently disturbed ecosystem.</title>
        <authorList>
            <person name="Chen Y.-J."/>
            <person name="Leung P.M."/>
            <person name="Bay S.K."/>
            <person name="Hugenholtz P."/>
            <person name="Kessler A.J."/>
            <person name="Shelley G."/>
            <person name="Waite D.W."/>
            <person name="Cook P.L."/>
            <person name="Greening C."/>
        </authorList>
    </citation>
    <scope>NUCLEOTIDE SEQUENCE [LARGE SCALE GENOMIC DNA]</scope>
    <source>
        <strain evidence="11">SS_bin_28</strain>
    </source>
</reference>
<keyword evidence="6" id="KW-0234">DNA repair</keyword>